<evidence type="ECO:0000259" key="2">
    <source>
        <dbReference type="Pfam" id="PF08719"/>
    </source>
</evidence>
<dbReference type="PANTHER" id="PTHR21166:SF2">
    <property type="entry name" value="CELL DIVISION CONTROL PROTEIN 24 OB DOMAIN-CONTAINING PROTEIN-RELATED"/>
    <property type="match status" value="1"/>
</dbReference>
<dbReference type="PANTHER" id="PTHR21166">
    <property type="entry name" value="CELL DIVISION CONTROL PROTEIN 24 OB DOMAIN-CONTAINING PROTEIN-RELATED"/>
    <property type="match status" value="1"/>
</dbReference>
<gene>
    <name evidence="3" type="ORF">NP493_30g06104</name>
</gene>
<dbReference type="CDD" id="cd15457">
    <property type="entry name" value="NADAR"/>
    <property type="match status" value="1"/>
</dbReference>
<dbReference type="GO" id="GO:0000712">
    <property type="term" value="P:resolution of meiotic recombination intermediates"/>
    <property type="evidence" value="ECO:0007669"/>
    <property type="project" value="TreeGrafter"/>
</dbReference>
<keyword evidence="4" id="KW-1185">Reference proteome</keyword>
<feature type="compositionally biased region" description="Basic and acidic residues" evidence="1">
    <location>
        <begin position="530"/>
        <end position="548"/>
    </location>
</feature>
<organism evidence="3 4">
    <name type="scientific">Ridgeia piscesae</name>
    <name type="common">Tubeworm</name>
    <dbReference type="NCBI Taxonomy" id="27915"/>
    <lineage>
        <taxon>Eukaryota</taxon>
        <taxon>Metazoa</taxon>
        <taxon>Spiralia</taxon>
        <taxon>Lophotrochozoa</taxon>
        <taxon>Annelida</taxon>
        <taxon>Polychaeta</taxon>
        <taxon>Sedentaria</taxon>
        <taxon>Canalipalpata</taxon>
        <taxon>Sabellida</taxon>
        <taxon>Siboglinidae</taxon>
        <taxon>Ridgeia</taxon>
    </lineage>
</organism>
<feature type="compositionally biased region" description="Polar residues" evidence="1">
    <location>
        <begin position="506"/>
        <end position="529"/>
    </location>
</feature>
<proteinExistence type="predicted"/>
<dbReference type="GO" id="GO:0008310">
    <property type="term" value="F:single-stranded DNA 3'-5' DNA exonuclease activity"/>
    <property type="evidence" value="ECO:0007669"/>
    <property type="project" value="TreeGrafter"/>
</dbReference>
<feature type="compositionally biased region" description="Basic and acidic residues" evidence="1">
    <location>
        <begin position="138"/>
        <end position="155"/>
    </location>
</feature>
<feature type="compositionally biased region" description="Basic and acidic residues" evidence="1">
    <location>
        <begin position="557"/>
        <end position="607"/>
    </location>
</feature>
<reference evidence="3" key="1">
    <citation type="journal article" date="2023" name="Mol. Biol. Evol.">
        <title>Third-Generation Sequencing Reveals the Adaptive Role of the Epigenome in Three Deep-Sea Polychaetes.</title>
        <authorList>
            <person name="Perez M."/>
            <person name="Aroh O."/>
            <person name="Sun Y."/>
            <person name="Lan Y."/>
            <person name="Juniper S.K."/>
            <person name="Young C.R."/>
            <person name="Angers B."/>
            <person name="Qian P.Y."/>
        </authorList>
    </citation>
    <scope>NUCLEOTIDE SEQUENCE</scope>
    <source>
        <strain evidence="3">R07B-5</strain>
    </source>
</reference>
<feature type="compositionally biased region" description="Polar residues" evidence="1">
    <location>
        <begin position="184"/>
        <end position="196"/>
    </location>
</feature>
<protein>
    <recommendedName>
        <fullName evidence="2">NADAR domain-containing protein</fullName>
    </recommendedName>
</protein>
<dbReference type="AlphaFoldDB" id="A0AAD9UKB3"/>
<evidence type="ECO:0000256" key="1">
    <source>
        <dbReference type="SAM" id="MobiDB-lite"/>
    </source>
</evidence>
<dbReference type="Gene3D" id="1.10.357.40">
    <property type="entry name" value="YbiA-like"/>
    <property type="match status" value="1"/>
</dbReference>
<feature type="compositionally biased region" description="Polar residues" evidence="1">
    <location>
        <begin position="412"/>
        <end position="471"/>
    </location>
</feature>
<name>A0AAD9UKB3_RIDPI</name>
<dbReference type="Pfam" id="PF08719">
    <property type="entry name" value="NADAR"/>
    <property type="match status" value="1"/>
</dbReference>
<feature type="domain" description="NADAR" evidence="2">
    <location>
        <begin position="259"/>
        <end position="393"/>
    </location>
</feature>
<dbReference type="GO" id="GO:0003697">
    <property type="term" value="F:single-stranded DNA binding"/>
    <property type="evidence" value="ECO:0007669"/>
    <property type="project" value="TreeGrafter"/>
</dbReference>
<dbReference type="InterPro" id="IPR012816">
    <property type="entry name" value="NADAR"/>
</dbReference>
<comment type="caution">
    <text evidence="3">The sequence shown here is derived from an EMBL/GenBank/DDBJ whole genome shotgun (WGS) entry which is preliminary data.</text>
</comment>
<dbReference type="InterPro" id="IPR037238">
    <property type="entry name" value="YbiA-like_sf"/>
</dbReference>
<dbReference type="InterPro" id="IPR052469">
    <property type="entry name" value="MEIOB"/>
</dbReference>
<sequence>MYQLNVSEMRSTVQLYSGCDLATYNSLFHIPVKPSNDFYTIADILTNGQALHGQYISILAAVKQVTATEGAVSGERGPDNAGLHTGSNDDGCVGTTDDAVPEQKDSDFVDQCMDSTNCDDHVAATGNGVSVDGAVLEPPDKKPKLEMGEQSRNAEEESWETLCNVEVPEVEGCSKVDGVHSVSSSVEQCDQKSSVEQGKDSDDSMGINALFIRGAEPVTVDYPHFAGRPSSSVEAEEQPPRSAPNDQCSVQSPVLFGGPKSYFSNFYPCRIHVFDRDFHSSEQAYQYRQAMFHGDSETAELIMRADDARAAKRESKHINKTNHGWEEKRVDVMREILKAKADVPEFREALLATGQAVLVENVPSWEGFWGLGNGSLGGENILGRLLMELRGHLITGMSEVQSGRVMYEEGRQQGNWGQRKSQRGSWEQGKSQRGSWEQGKSQRGSWEQGKSQRGSLEQGKTQRGSWEQGKSLNRRQHGMNENRRDDKHRTDHPRENNEKLDGRGQVESSQWASREQGQSHNGKQQGNKQRITENRSKGCRTDYPRDDNENLNGRRQYHVEERRNDAGCLGRTDRSTKRGQPSDREDSEHSQTREHPKVMACDKDHNSTEATVDPPCRVVCSVNDYPQDQSQAGHFYKKDEPEDEGSWQKVSKKKKGKGGRKKCE</sequence>
<feature type="region of interest" description="Disordered" evidence="1">
    <location>
        <begin position="223"/>
        <end position="250"/>
    </location>
</feature>
<dbReference type="NCBIfam" id="TIGR02464">
    <property type="entry name" value="ribofla_fusion"/>
    <property type="match status" value="1"/>
</dbReference>
<dbReference type="Proteomes" id="UP001209878">
    <property type="component" value="Unassembled WGS sequence"/>
</dbReference>
<feature type="region of interest" description="Disordered" evidence="1">
    <location>
        <begin position="71"/>
        <end position="91"/>
    </location>
</feature>
<evidence type="ECO:0000313" key="3">
    <source>
        <dbReference type="EMBL" id="KAK2192415.1"/>
    </source>
</evidence>
<feature type="region of interest" description="Disordered" evidence="1">
    <location>
        <begin position="129"/>
        <end position="156"/>
    </location>
</feature>
<feature type="region of interest" description="Disordered" evidence="1">
    <location>
        <begin position="184"/>
        <end position="203"/>
    </location>
</feature>
<feature type="compositionally biased region" description="Basic and acidic residues" evidence="1">
    <location>
        <begin position="478"/>
        <end position="504"/>
    </location>
</feature>
<feature type="region of interest" description="Disordered" evidence="1">
    <location>
        <begin position="410"/>
        <end position="613"/>
    </location>
</feature>
<dbReference type="SUPFAM" id="SSF143990">
    <property type="entry name" value="YbiA-like"/>
    <property type="match status" value="1"/>
</dbReference>
<dbReference type="EMBL" id="JAODUO010000031">
    <property type="protein sequence ID" value="KAK2192415.1"/>
    <property type="molecule type" value="Genomic_DNA"/>
</dbReference>
<accession>A0AAD9UKB3</accession>
<feature type="compositionally biased region" description="Basic residues" evidence="1">
    <location>
        <begin position="650"/>
        <end position="664"/>
    </location>
</feature>
<feature type="region of interest" description="Disordered" evidence="1">
    <location>
        <begin position="627"/>
        <end position="664"/>
    </location>
</feature>
<evidence type="ECO:0000313" key="4">
    <source>
        <dbReference type="Proteomes" id="UP001209878"/>
    </source>
</evidence>